<dbReference type="KEGG" id="mamp:MAMA39_01700"/>
<accession>A0A292IHZ5</accession>
<keyword evidence="2" id="KW-0732">Signal</keyword>
<dbReference type="RefSeq" id="WP_343251637.1">
    <property type="nucleotide sequence ID" value="NZ_HG937516.1"/>
</dbReference>
<comment type="similarity">
    <text evidence="1">Belongs to the MG307/MG309/MG338 family.</text>
</comment>
<organism evidence="3 4">
    <name type="scientific">Mycoplasma amphoriforme A39</name>
    <dbReference type="NCBI Taxonomy" id="572419"/>
    <lineage>
        <taxon>Bacteria</taxon>
        <taxon>Bacillati</taxon>
        <taxon>Mycoplasmatota</taxon>
        <taxon>Mollicutes</taxon>
        <taxon>Mycoplasmataceae</taxon>
        <taxon>Mycoplasma</taxon>
    </lineage>
</organism>
<evidence type="ECO:0000256" key="1">
    <source>
        <dbReference type="ARBA" id="ARBA00010828"/>
    </source>
</evidence>
<dbReference type="PROSITE" id="PS51257">
    <property type="entry name" value="PROKAR_LIPOPROTEIN"/>
    <property type="match status" value="1"/>
</dbReference>
<reference evidence="3 4" key="1">
    <citation type="journal article" date="2015" name="Clin. Infect. Dis.">
        <title>Genomic Investigations unmask Mycoplasma amphoriforme, a new respiratory pathogen.</title>
        <authorList>
            <person name="Gillespie S.H."/>
            <person name="Ling C.L."/>
            <person name="Oravcova K."/>
            <person name="Pinheiro M."/>
            <person name="Wells L."/>
            <person name="Bryant J.M."/>
            <person name="McHugh T.D."/>
            <person name="Bebear C."/>
            <person name="Webster D."/>
            <person name="Harris S.R."/>
            <person name="Seth-Smith H.M."/>
            <person name="Thomson N.R."/>
        </authorList>
    </citation>
    <scope>NUCLEOTIDE SEQUENCE [LARGE SCALE GENOMIC DNA]</scope>
    <source>
        <strain evidence="3 4">A39</strain>
    </source>
</reference>
<proteinExistence type="inferred from homology"/>
<dbReference type="EMBL" id="HG937516">
    <property type="protein sequence ID" value="CDN40293.1"/>
    <property type="molecule type" value="Genomic_DNA"/>
</dbReference>
<evidence type="ECO:0000256" key="2">
    <source>
        <dbReference type="SAM" id="SignalP"/>
    </source>
</evidence>
<evidence type="ECO:0008006" key="5">
    <source>
        <dbReference type="Google" id="ProtNLM"/>
    </source>
</evidence>
<feature type="signal peptide" evidence="2">
    <location>
        <begin position="1"/>
        <end position="30"/>
    </location>
</feature>
<protein>
    <recommendedName>
        <fullName evidence="5">Lipoprotein</fullName>
    </recommendedName>
</protein>
<dbReference type="AlphaFoldDB" id="A0A292IHZ5"/>
<evidence type="ECO:0000313" key="3">
    <source>
        <dbReference type="EMBL" id="CDN40293.1"/>
    </source>
</evidence>
<dbReference type="Pfam" id="PF12506">
    <property type="entry name" value="DUF3713"/>
    <property type="match status" value="1"/>
</dbReference>
<keyword evidence="4" id="KW-1185">Reference proteome</keyword>
<dbReference type="Proteomes" id="UP000261764">
    <property type="component" value="Chromosome I"/>
</dbReference>
<sequence>MVKLKKLKKVKLYSSLFGLLLSAGIVASCANPNQQTLQNLFRPGTTFGESRNNLSTQQITASALTQSAGFKTFLDNALAQVLRYWYDDNGDESIRKRIKTFTDAINQDYQNELQTRRDQFRNDYQVRFQTDVLDANGGSEASWKQNQLNSRILSDFNSLIFQESFLNYTDESNQVVSRPSKELLDVKNWSKIKFTNQTKDTPYTTKASAANNRQMFAEIQDVIFDQWVRQVNPNLVSRIVFTNQTPTIGFNKIFNKKLVATPTNSYEFQTFNPVSDNQLNNTPSSSYKQVIANNGLSQYVTTVTRKTDGDNRYLIDIPSRFSSDSGGKLLMSADEMYTTFDVAFTDAYVNQYLYDIRKDVNNIDSTLGAKIGAQIDLDNDNISKNFIRQKNNGDPDSAYTKLSYLTRPVNNENLIEDVSGNNFYSEYQKLQKTNGTPENVIYDFVRAKNKNGSQPYNDKFIVSRGKDGVHILGIDGGTYYLSSSGRNIEKQKEFLKFRSLYKSSGEAGKNDPHQEFNYDFSISSQLSPFFNKNSSVLLFTALSNALRQPNSYFNQPGFQRFRDEFTKLDQQISGLVNAFENWRFTTAISDTLTTIRTRLNERVAKYVTNEKDNKAANNGIAGRLPDVAAEDGSYPSQEIYQLLVLNDWKNNQFKQSNVLADDLSTKGTKKYIFEQVKNAQENLQKEAIKLANALNLQSDSVSSFSQNIILRSNTDRFYSLPINLAINSTIAAADTTNLVKNSFFTNSNDFKSFFDLTPTTNSVYGTFKPTPTISKNVTDLLPETIRTVYGQTLWQALNDKSSYGVPADITSFNQIIDRIFTTRKTTSDDTLNYNTLIYTIKWLLENNLKNFKAIMQSRIAIGRQALALWSVSSSADKKLDDTSNGSNNPLTQYAANPNYLWGSTVNWQNHKNAPSMADRGSDSKNPYQYTNLNNNTKRYGFEGVKLRGDTLNYSELRETLFDRYGSVKDDKNVATGALYPYGNSRQTVVEYVQNLSFLSELDGFIKFLASEAQIATNTITGRNLNDKKAQTIALLNDTTKVNDGLFNRFSGYIGQNRSDKLATLQAIRSPDQSKILPTFITQINYQDVNQLGQSSQWSANETSNNIYRLGLNLSEFLAIVVMQAMNADTQSNAITDLIRQNSNNQNNGTNGTVGVGDRRLLNALTTRWAHSQSRN</sequence>
<feature type="chain" id="PRO_5013398925" description="Lipoprotein" evidence="2">
    <location>
        <begin position="31"/>
        <end position="1175"/>
    </location>
</feature>
<evidence type="ECO:0000313" key="4">
    <source>
        <dbReference type="Proteomes" id="UP000261764"/>
    </source>
</evidence>
<name>A0A292IHZ5_9MOLU</name>
<dbReference type="InterPro" id="IPR022186">
    <property type="entry name" value="DUF3713"/>
</dbReference>
<gene>
    <name evidence="3" type="ORF">MAMA39_01700</name>
</gene>